<dbReference type="InterPro" id="IPR032675">
    <property type="entry name" value="LRR_dom_sf"/>
</dbReference>
<dbReference type="OrthoDB" id="1060944at2759"/>
<dbReference type="Proteomes" id="UP000265618">
    <property type="component" value="Unassembled WGS sequence"/>
</dbReference>
<dbReference type="PANTHER" id="PTHR48056:SF75">
    <property type="entry name" value="LEUCINE-RICH REPEAT RECEPTOR-LIKE SERINE_THREONINE_TYROSINE-PROTEIN KINASE SOBIR1"/>
    <property type="match status" value="1"/>
</dbReference>
<dbReference type="SMART" id="SM00369">
    <property type="entry name" value="LRR_TYP"/>
    <property type="match status" value="2"/>
</dbReference>
<reference evidence="3 4" key="1">
    <citation type="journal article" date="2018" name="PLoS ONE">
        <title>The draft genome of Kipferlia bialata reveals reductive genome evolution in fornicate parasites.</title>
        <authorList>
            <person name="Tanifuji G."/>
            <person name="Takabayashi S."/>
            <person name="Kume K."/>
            <person name="Takagi M."/>
            <person name="Nakayama T."/>
            <person name="Kamikawa R."/>
            <person name="Inagaki Y."/>
            <person name="Hashimoto T."/>
        </authorList>
    </citation>
    <scope>NUCLEOTIDE SEQUENCE [LARGE SCALE GENOMIC DNA]</scope>
    <source>
        <strain evidence="3">NY0173</strain>
    </source>
</reference>
<dbReference type="SUPFAM" id="SSF49464">
    <property type="entry name" value="Carboxypeptidase regulatory domain-like"/>
    <property type="match status" value="1"/>
</dbReference>
<keyword evidence="2" id="KW-0677">Repeat</keyword>
<dbReference type="Pfam" id="PF13620">
    <property type="entry name" value="CarboxypepD_reg"/>
    <property type="match status" value="1"/>
</dbReference>
<proteinExistence type="predicted"/>
<comment type="caution">
    <text evidence="3">The sequence shown here is derived from an EMBL/GenBank/DDBJ whole genome shotgun (WGS) entry which is preliminary data.</text>
</comment>
<dbReference type="InterPro" id="IPR008969">
    <property type="entry name" value="CarboxyPept-like_regulatory"/>
</dbReference>
<dbReference type="Pfam" id="PF00560">
    <property type="entry name" value="LRR_1"/>
    <property type="match status" value="1"/>
</dbReference>
<evidence type="ECO:0000313" key="4">
    <source>
        <dbReference type="Proteomes" id="UP000265618"/>
    </source>
</evidence>
<dbReference type="GO" id="GO:0030246">
    <property type="term" value="F:carbohydrate binding"/>
    <property type="evidence" value="ECO:0007669"/>
    <property type="project" value="InterPro"/>
</dbReference>
<protein>
    <submittedName>
        <fullName evidence="3">Uncharacterized protein</fullName>
    </submittedName>
</protein>
<dbReference type="InterPro" id="IPR003591">
    <property type="entry name" value="Leu-rich_rpt_typical-subtyp"/>
</dbReference>
<dbReference type="EMBL" id="BDIP01002022">
    <property type="protein sequence ID" value="GIQ85592.1"/>
    <property type="molecule type" value="Genomic_DNA"/>
</dbReference>
<accession>A0A9K3CZ18</accession>
<dbReference type="InterPro" id="IPR050647">
    <property type="entry name" value="Plant_LRR-RLKs"/>
</dbReference>
<organism evidence="3 4">
    <name type="scientific">Kipferlia bialata</name>
    <dbReference type="NCBI Taxonomy" id="797122"/>
    <lineage>
        <taxon>Eukaryota</taxon>
        <taxon>Metamonada</taxon>
        <taxon>Carpediemonas-like organisms</taxon>
        <taxon>Kipferlia</taxon>
    </lineage>
</organism>
<dbReference type="PANTHER" id="PTHR48056">
    <property type="entry name" value="LRR RECEPTOR-LIKE SERINE/THREONINE-PROTEIN KINASE-RELATED"/>
    <property type="match status" value="1"/>
</dbReference>
<gene>
    <name evidence="3" type="ORF">KIPB_007286</name>
</gene>
<evidence type="ECO:0000256" key="2">
    <source>
        <dbReference type="ARBA" id="ARBA00022737"/>
    </source>
</evidence>
<keyword evidence="4" id="KW-1185">Reference proteome</keyword>
<dbReference type="Gene3D" id="2.60.40.1120">
    <property type="entry name" value="Carboxypeptidase-like, regulatory domain"/>
    <property type="match status" value="2"/>
</dbReference>
<dbReference type="InterPro" id="IPR001611">
    <property type="entry name" value="Leu-rich_rpt"/>
</dbReference>
<dbReference type="Gene3D" id="3.80.10.10">
    <property type="entry name" value="Ribonuclease Inhibitor"/>
    <property type="match status" value="1"/>
</dbReference>
<keyword evidence="1" id="KW-0433">Leucine-rich repeat</keyword>
<evidence type="ECO:0000313" key="3">
    <source>
        <dbReference type="EMBL" id="GIQ85592.1"/>
    </source>
</evidence>
<dbReference type="GO" id="GO:0033612">
    <property type="term" value="F:receptor serine/threonine kinase binding"/>
    <property type="evidence" value="ECO:0007669"/>
    <property type="project" value="TreeGrafter"/>
</dbReference>
<evidence type="ECO:0000256" key="1">
    <source>
        <dbReference type="ARBA" id="ARBA00022614"/>
    </source>
</evidence>
<dbReference type="InterPro" id="IPR013784">
    <property type="entry name" value="Carb-bd-like_fold"/>
</dbReference>
<dbReference type="SUPFAM" id="SSF49452">
    <property type="entry name" value="Starch-binding domain-like"/>
    <property type="match status" value="1"/>
</dbReference>
<name>A0A9K3CZ18_9EUKA</name>
<sequence>MAELGCLPHLEFLSLKNNSLSSALPPEICQDSALRHINLDSAGIVGALPECVCGMPNLVTLSVSENSLDSDIPQCMGGYESPLEVFRANCSGVTGSVPDGLTDGSVTDVQLRCNPSLECPSTSDLHSDGYFTCGVVGCEESCLQVLELPGGCEEVIFPNGGVCGPYFLDVPPCQLFAITGTVVEDGTSDGIPDVTVTVYPPASLAPLASTLTSTDGMYSIDLTQYAGDFATLRVEFVKEGEYVMRTEIVTVPLCGLVELDTSLVPIVFPPPPTCDTGVCVTVLDECGYPIPGATVAIVSCNEGLETDTADTDEDGVACFDILDILPPTEVQVSVCAEGYTPTTTGVTIPDCLDAISLTIDLLCIEAPSLYVEVTTADPFAAAAAGATVTWESISGLYGGMGVTDVSGSVHFEIPAEVVDTDVTIIVDGIEGYLPYSDGMMYTVPCCGPLVVPQIVPCTEQSVCVSVSEDCYEEEPVYIGGVTISYYDPADPETLLGTTVSDATTATCLYLLPELVAYPLTAVTAVFTYDNTEYSRDIPLVCGEVETCIEVECVHHLSGRVTSVTGEALSGVTVSIDTDPVLSTATDADGYYAIEGVMEGEYTITFTPPEGSEYDEVIYLDVEVPLCGCIVLDAVLPCVTPPSLWVTFTDPCGDTPTDLTATLYLNGTVYPGTVNGGAVAHWSLPETGDAVLTWESDTYLCGSRSITIGCGSHTDHVTLSCRDALTLIVKVFTADPLDAVPGATVTFTTVGGGSTDSAVTDLTGTATLSLPAASAETEINIEVTGIAGYPPYSDGINYTVPCCGTLAIEQDVPFCDVPPSLCATFVDPCGDVPVGVNTALFVENTLFLSPADPATGEVCFTNLPMGNGALFFDGPEYQSGILITSLTCDHVDLGDIQLLCTEPRSLDVKVTLLSPYYDQNPVEGIEVMWMTTMPLGMGTATTDTDGIARFTDLPAVDADFEVMVVVPPELGIGIFVPYILPEGPFTLPCCGGEVIQAYVPCDEQSICFDGDFHIHIAIGIDGYNLVIKYYDSCTGDLISQCEFGPDTHIDLDLPDVIWDHYFELKRWLRAIEFPTFHDILDLVEWPKVETCDEFFERLGWGECPDSLHDIIPWPQCKEEFWALLDKIHLPNIPSLHDLWDLVEWPECPEWPDCDELWETLGWDGCPYSLRDLKEWIKCPEWPDCPALHDLLDDLYLPRLPSIHDLHDLFDLHDLWDLPEWPKCSEWPECQELWDMMGWDECPYSLRDLKEWIHCPDWPHCDMLEGLLDEIYHPELPNVHDLWDLIDWPTCAEWPECQELWDKMGWDECPRVA</sequence>
<dbReference type="SUPFAM" id="SSF52058">
    <property type="entry name" value="L domain-like"/>
    <property type="match status" value="1"/>
</dbReference>